<organism evidence="1 2">
    <name type="scientific">Pseudomonas fluorescens</name>
    <dbReference type="NCBI Taxonomy" id="294"/>
    <lineage>
        <taxon>Bacteria</taxon>
        <taxon>Pseudomonadati</taxon>
        <taxon>Pseudomonadota</taxon>
        <taxon>Gammaproteobacteria</taxon>
        <taxon>Pseudomonadales</taxon>
        <taxon>Pseudomonadaceae</taxon>
        <taxon>Pseudomonas</taxon>
    </lineage>
</organism>
<dbReference type="GO" id="GO:0016740">
    <property type="term" value="F:transferase activity"/>
    <property type="evidence" value="ECO:0007669"/>
    <property type="project" value="UniProtKB-KW"/>
</dbReference>
<sequence>MNSLFDDGIHIVKRDDLNHTFTTLWSRLFQRCFGGTEKNAVYVFQKYLLNDSRICYSIKDGIMVAAYCGLKLRHEDAYVFLSTDTMSDGTQKGSSIILGKRLYKFLIEDNIEIVCGYPNKNIRKIREKGLGWTLNGHLYLYIGIPFLWRLFRNSNKNVLLWKATRPEGGWFTREKPLFVNLLGPEGLYSANVGAVITLSAYRPGPFFIKVPDFLFEPRNFGYKLLTENAAKNNVFLKKIAHLNLDTIDIP</sequence>
<evidence type="ECO:0000313" key="2">
    <source>
        <dbReference type="Proteomes" id="UP000255541"/>
    </source>
</evidence>
<accession>A0A7Z6QLT8</accession>
<dbReference type="Proteomes" id="UP000255541">
    <property type="component" value="Unassembled WGS sequence"/>
</dbReference>
<protein>
    <submittedName>
        <fullName evidence="1">Glycosyltransferase family 2 protein</fullName>
    </submittedName>
</protein>
<dbReference type="AlphaFoldDB" id="A0A7Z6QLT8"/>
<proteinExistence type="predicted"/>
<comment type="caution">
    <text evidence="1">The sequence shown here is derived from an EMBL/GenBank/DDBJ whole genome shotgun (WGS) entry which is preliminary data.</text>
</comment>
<dbReference type="RefSeq" id="WP_115488419.1">
    <property type="nucleotide sequence ID" value="NZ_QRBA01000018.1"/>
</dbReference>
<gene>
    <name evidence="1" type="ORF">DL347_26300</name>
</gene>
<name>A0A7Z6QLT8_PSEFL</name>
<dbReference type="EMBL" id="QRBA01000018">
    <property type="protein sequence ID" value="RDS88069.1"/>
    <property type="molecule type" value="Genomic_DNA"/>
</dbReference>
<evidence type="ECO:0000313" key="1">
    <source>
        <dbReference type="EMBL" id="RDS88069.1"/>
    </source>
</evidence>
<keyword evidence="1" id="KW-0808">Transferase</keyword>
<reference evidence="1 2" key="1">
    <citation type="submission" date="2018-07" db="EMBL/GenBank/DDBJ databases">
        <title>Draft Genome Sequence of Pseudomonas fluorescens AHK-1 associated with canker disease of kiwifruit.</title>
        <authorList>
            <person name="Wu Z."/>
        </authorList>
    </citation>
    <scope>NUCLEOTIDE SEQUENCE [LARGE SCALE GENOMIC DNA]</scope>
    <source>
        <strain evidence="1 2">AHK-1</strain>
    </source>
</reference>